<feature type="signal peptide" evidence="1">
    <location>
        <begin position="1"/>
        <end position="21"/>
    </location>
</feature>
<dbReference type="EMBL" id="JAZDQJ010000021">
    <property type="protein sequence ID" value="MEE1935117.1"/>
    <property type="molecule type" value="Genomic_DNA"/>
</dbReference>
<keyword evidence="3" id="KW-1185">Reference proteome</keyword>
<comment type="caution">
    <text evidence="2">The sequence shown here is derived from an EMBL/GenBank/DDBJ whole genome shotgun (WGS) entry which is preliminary data.</text>
</comment>
<gene>
    <name evidence="2" type="ORF">V0R50_17950</name>
</gene>
<evidence type="ECO:0008006" key="4">
    <source>
        <dbReference type="Google" id="ProtNLM"/>
    </source>
</evidence>
<evidence type="ECO:0000313" key="2">
    <source>
        <dbReference type="EMBL" id="MEE1935117.1"/>
    </source>
</evidence>
<keyword evidence="1" id="KW-0732">Signal</keyword>
<dbReference type="RefSeq" id="WP_330075872.1">
    <property type="nucleotide sequence ID" value="NZ_JAZDQJ010000021.1"/>
</dbReference>
<name>A0ABU7HU90_9PSED</name>
<evidence type="ECO:0000313" key="3">
    <source>
        <dbReference type="Proteomes" id="UP001335100"/>
    </source>
</evidence>
<feature type="chain" id="PRO_5046197889" description="Secreted protein" evidence="1">
    <location>
        <begin position="22"/>
        <end position="102"/>
    </location>
</feature>
<organism evidence="2 3">
    <name type="scientific">Pseudomonas ulcerans</name>
    <dbReference type="NCBI Taxonomy" id="3115852"/>
    <lineage>
        <taxon>Bacteria</taxon>
        <taxon>Pseudomonadati</taxon>
        <taxon>Pseudomonadota</taxon>
        <taxon>Gammaproteobacteria</taxon>
        <taxon>Pseudomonadales</taxon>
        <taxon>Pseudomonadaceae</taxon>
        <taxon>Pseudomonas</taxon>
    </lineage>
</organism>
<accession>A0ABU7HU90</accession>
<proteinExistence type="predicted"/>
<sequence>MKYLALPLAAALLAFSQASSADPVDEQWRTLISKDFKEGCIIRLKSYLESNGLNGRRGATWFVESCDGRFEYSTSYLPAPRASEDSPLLVAKRVRQLPPVTP</sequence>
<evidence type="ECO:0000256" key="1">
    <source>
        <dbReference type="SAM" id="SignalP"/>
    </source>
</evidence>
<protein>
    <recommendedName>
        <fullName evidence="4">Secreted protein</fullName>
    </recommendedName>
</protein>
<reference evidence="2 3" key="1">
    <citation type="submission" date="2024-01" db="EMBL/GenBank/DDBJ databases">
        <title>Unpublished Manusciprt.</title>
        <authorList>
            <person name="Duman M."/>
            <person name="Valdes E.G."/>
            <person name="Ajmi N."/>
            <person name="Altun S."/>
            <person name="Saticioglu I.B."/>
        </authorList>
    </citation>
    <scope>NUCLEOTIDE SEQUENCE [LARGE SCALE GENOMIC DNA]</scope>
    <source>
        <strain evidence="2 3">148P</strain>
    </source>
</reference>
<dbReference type="Proteomes" id="UP001335100">
    <property type="component" value="Unassembled WGS sequence"/>
</dbReference>